<evidence type="ECO:0000313" key="2">
    <source>
        <dbReference type="Proteomes" id="UP000000753"/>
    </source>
</evidence>
<dbReference type="AlphaFoldDB" id="B8CJS8"/>
<keyword evidence="2" id="KW-1185">Reference proteome</keyword>
<dbReference type="EMBL" id="CP000472">
    <property type="protein sequence ID" value="ACJ28175.1"/>
    <property type="molecule type" value="Genomic_DNA"/>
</dbReference>
<proteinExistence type="predicted"/>
<name>B8CJS8_SHEPW</name>
<sequence length="30" mass="3636">MTKQCQYLAEAPKGHDEKQLITVWWNIEFQ</sequence>
<protein>
    <submittedName>
        <fullName evidence="1">Uncharacterized protein</fullName>
    </submittedName>
</protein>
<organism evidence="1 2">
    <name type="scientific">Shewanella piezotolerans (strain WP3 / JCM 13877)</name>
    <dbReference type="NCBI Taxonomy" id="225849"/>
    <lineage>
        <taxon>Bacteria</taxon>
        <taxon>Pseudomonadati</taxon>
        <taxon>Pseudomonadota</taxon>
        <taxon>Gammaproteobacteria</taxon>
        <taxon>Alteromonadales</taxon>
        <taxon>Shewanellaceae</taxon>
        <taxon>Shewanella</taxon>
    </lineage>
</organism>
<dbReference type="HOGENOM" id="CLU_3405387_0_0_6"/>
<dbReference type="KEGG" id="swp:swp_1388"/>
<reference evidence="1 2" key="1">
    <citation type="journal article" date="2008" name="PLoS ONE">
        <title>Environmental adaptation: genomic analysis of the piezotolerant and psychrotolerant deep-sea iron reducing bacterium Shewanella piezotolerans WP3.</title>
        <authorList>
            <person name="Wang F."/>
            <person name="Wang J."/>
            <person name="Jian H."/>
            <person name="Zhang B."/>
            <person name="Li S."/>
            <person name="Wang F."/>
            <person name="Zeng X."/>
            <person name="Gao L."/>
            <person name="Bartlett D.H."/>
            <person name="Yu J."/>
            <person name="Hu S."/>
            <person name="Xiao X."/>
        </authorList>
    </citation>
    <scope>NUCLEOTIDE SEQUENCE [LARGE SCALE GENOMIC DNA]</scope>
    <source>
        <strain evidence="2">WP3 / JCM 13877</strain>
    </source>
</reference>
<evidence type="ECO:0000313" key="1">
    <source>
        <dbReference type="EMBL" id="ACJ28175.1"/>
    </source>
</evidence>
<accession>B8CJS8</accession>
<gene>
    <name evidence="1" type="ordered locus">swp_1388</name>
</gene>
<dbReference type="STRING" id="225849.swp_1388"/>
<dbReference type="Proteomes" id="UP000000753">
    <property type="component" value="Chromosome"/>
</dbReference>